<dbReference type="EMBL" id="CP020953">
    <property type="protein sequence ID" value="AWI04180.1"/>
    <property type="molecule type" value="Genomic_DNA"/>
</dbReference>
<dbReference type="Gene3D" id="1.10.287.130">
    <property type="match status" value="1"/>
</dbReference>
<dbReference type="FunFam" id="1.10.287.130:FF:000001">
    <property type="entry name" value="Two-component sensor histidine kinase"/>
    <property type="match status" value="1"/>
</dbReference>
<dbReference type="SMART" id="SM00388">
    <property type="entry name" value="HisKA"/>
    <property type="match status" value="1"/>
</dbReference>
<evidence type="ECO:0000256" key="6">
    <source>
        <dbReference type="ARBA" id="ARBA00022777"/>
    </source>
</evidence>
<feature type="transmembrane region" description="Helical" evidence="9">
    <location>
        <begin position="150"/>
        <end position="170"/>
    </location>
</feature>
<dbReference type="SMART" id="SM00387">
    <property type="entry name" value="HATPase_c"/>
    <property type="match status" value="1"/>
</dbReference>
<dbReference type="SUPFAM" id="SSF47384">
    <property type="entry name" value="Homodimeric domain of signal transducing histidine kinase"/>
    <property type="match status" value="1"/>
</dbReference>
<evidence type="ECO:0000256" key="5">
    <source>
        <dbReference type="ARBA" id="ARBA00022679"/>
    </source>
</evidence>
<proteinExistence type="predicted"/>
<dbReference type="InterPro" id="IPR036097">
    <property type="entry name" value="HisK_dim/P_sf"/>
</dbReference>
<dbReference type="Gene3D" id="3.30.565.10">
    <property type="entry name" value="Histidine kinase-like ATPase, C-terminal domain"/>
    <property type="match status" value="1"/>
</dbReference>
<gene>
    <name evidence="11" type="ORF">B9W14_06600</name>
</gene>
<dbReference type="GO" id="GO:0005886">
    <property type="term" value="C:plasma membrane"/>
    <property type="evidence" value="ECO:0007669"/>
    <property type="project" value="TreeGrafter"/>
</dbReference>
<accession>A0A2U8DN89</accession>
<dbReference type="InterPro" id="IPR003661">
    <property type="entry name" value="HisK_dim/P_dom"/>
</dbReference>
<protein>
    <recommendedName>
        <fullName evidence="3">histidine kinase</fullName>
        <ecNumber evidence="3">2.7.13.3</ecNumber>
    </recommendedName>
</protein>
<keyword evidence="7" id="KW-0902">Two-component regulatory system</keyword>
<keyword evidence="8 9" id="KW-0472">Membrane</keyword>
<dbReference type="FunFam" id="3.30.565.10:FF:000006">
    <property type="entry name" value="Sensor histidine kinase WalK"/>
    <property type="match status" value="1"/>
</dbReference>
<keyword evidence="4" id="KW-0597">Phosphoprotein</keyword>
<evidence type="ECO:0000256" key="2">
    <source>
        <dbReference type="ARBA" id="ARBA00004370"/>
    </source>
</evidence>
<dbReference type="PROSITE" id="PS50109">
    <property type="entry name" value="HIS_KIN"/>
    <property type="match status" value="1"/>
</dbReference>
<keyword evidence="9" id="KW-1133">Transmembrane helix</keyword>
<evidence type="ECO:0000256" key="9">
    <source>
        <dbReference type="SAM" id="Phobius"/>
    </source>
</evidence>
<organism evidence="11 12">
    <name type="scientific">Clostridium drakei</name>
    <dbReference type="NCBI Taxonomy" id="332101"/>
    <lineage>
        <taxon>Bacteria</taxon>
        <taxon>Bacillati</taxon>
        <taxon>Bacillota</taxon>
        <taxon>Clostridia</taxon>
        <taxon>Eubacteriales</taxon>
        <taxon>Clostridiaceae</taxon>
        <taxon>Clostridium</taxon>
    </lineage>
</organism>
<dbReference type="SUPFAM" id="SSF55874">
    <property type="entry name" value="ATPase domain of HSP90 chaperone/DNA topoisomerase II/histidine kinase"/>
    <property type="match status" value="1"/>
</dbReference>
<dbReference type="InterPro" id="IPR005467">
    <property type="entry name" value="His_kinase_dom"/>
</dbReference>
<keyword evidence="6 11" id="KW-0418">Kinase</keyword>
<evidence type="ECO:0000256" key="3">
    <source>
        <dbReference type="ARBA" id="ARBA00012438"/>
    </source>
</evidence>
<dbReference type="PANTHER" id="PTHR45453:SF1">
    <property type="entry name" value="PHOSPHATE REGULON SENSOR PROTEIN PHOR"/>
    <property type="match status" value="1"/>
</dbReference>
<reference evidence="12" key="1">
    <citation type="submission" date="2017-04" db="EMBL/GenBank/DDBJ databases">
        <authorList>
            <person name="Song Y."/>
            <person name="Cho B.-K."/>
        </authorList>
    </citation>
    <scope>NUCLEOTIDE SEQUENCE [LARGE SCALE GENOMIC DNA]</scope>
    <source>
        <strain evidence="12">SL1</strain>
    </source>
</reference>
<sequence length="406" mass="46531">MFKKLKLKLTLINAVVFFILFLIFNVVIYFYAKSSLYAEVDRSLAISRKIIEMNLKNNNPNLSMLDPRVISIVRDNKGNILSDTHMPIFYKSNEEYIKPVKIDELYDVKFKKFNFRTIAFSDQLNDKTVMVQLLRNTNSEKEFMNNILKIIILGGGIIFLVSISAGWFLAQRTMVPIVTAWEKQRQFVEDASHEMRTPLTIIQSQVQLVFQKPNSRVIENASYLGTVLSETRRLSKLVSNLLTLARSDSNAIEIEKRLVDITELIKKVSEPYIEIAEIEHKHIKIEGMKGLNINCDEERIHQLLVILLDNALKYTCEQGNIEINVKRKDNKCSIIVKDDGAGIKEKEKELVFERFYRGDKSRARETGGTGLGLSIAKWIVLKHGGTIRAEKNVPRGTIIDIILPVN</sequence>
<dbReference type="GO" id="GO:0000155">
    <property type="term" value="F:phosphorelay sensor kinase activity"/>
    <property type="evidence" value="ECO:0007669"/>
    <property type="project" value="InterPro"/>
</dbReference>
<dbReference type="Pfam" id="PF00512">
    <property type="entry name" value="HisKA"/>
    <property type="match status" value="1"/>
</dbReference>
<evidence type="ECO:0000259" key="10">
    <source>
        <dbReference type="PROSITE" id="PS50109"/>
    </source>
</evidence>
<dbReference type="PANTHER" id="PTHR45453">
    <property type="entry name" value="PHOSPHATE REGULON SENSOR PROTEIN PHOR"/>
    <property type="match status" value="1"/>
</dbReference>
<evidence type="ECO:0000313" key="12">
    <source>
        <dbReference type="Proteomes" id="UP000244910"/>
    </source>
</evidence>
<keyword evidence="9" id="KW-0812">Transmembrane</keyword>
<dbReference type="CDD" id="cd00075">
    <property type="entry name" value="HATPase"/>
    <property type="match status" value="1"/>
</dbReference>
<feature type="transmembrane region" description="Helical" evidence="9">
    <location>
        <begin position="12"/>
        <end position="32"/>
    </location>
</feature>
<dbReference type="OrthoDB" id="9813151at2"/>
<name>A0A2U8DN89_9CLOT</name>
<evidence type="ECO:0000256" key="4">
    <source>
        <dbReference type="ARBA" id="ARBA00022553"/>
    </source>
</evidence>
<dbReference type="AlphaFoldDB" id="A0A2U8DN89"/>
<dbReference type="Pfam" id="PF02518">
    <property type="entry name" value="HATPase_c"/>
    <property type="match status" value="1"/>
</dbReference>
<dbReference type="RefSeq" id="WP_032077484.1">
    <property type="nucleotide sequence ID" value="NZ_CP020953.1"/>
</dbReference>
<dbReference type="PRINTS" id="PR00344">
    <property type="entry name" value="BCTRLSENSOR"/>
</dbReference>
<dbReference type="GO" id="GO:0016036">
    <property type="term" value="P:cellular response to phosphate starvation"/>
    <property type="evidence" value="ECO:0007669"/>
    <property type="project" value="TreeGrafter"/>
</dbReference>
<dbReference type="CDD" id="cd00082">
    <property type="entry name" value="HisKA"/>
    <property type="match status" value="1"/>
</dbReference>
<dbReference type="InterPro" id="IPR003594">
    <property type="entry name" value="HATPase_dom"/>
</dbReference>
<dbReference type="Proteomes" id="UP000244910">
    <property type="component" value="Chromosome"/>
</dbReference>
<keyword evidence="5" id="KW-0808">Transferase</keyword>
<evidence type="ECO:0000256" key="7">
    <source>
        <dbReference type="ARBA" id="ARBA00023012"/>
    </source>
</evidence>
<evidence type="ECO:0000313" key="11">
    <source>
        <dbReference type="EMBL" id="AWI04180.1"/>
    </source>
</evidence>
<evidence type="ECO:0000256" key="8">
    <source>
        <dbReference type="ARBA" id="ARBA00023136"/>
    </source>
</evidence>
<dbReference type="InterPro" id="IPR050351">
    <property type="entry name" value="BphY/WalK/GraS-like"/>
</dbReference>
<evidence type="ECO:0000256" key="1">
    <source>
        <dbReference type="ARBA" id="ARBA00000085"/>
    </source>
</evidence>
<dbReference type="KEGG" id="cdrk:B9W14_06600"/>
<dbReference type="InterPro" id="IPR004358">
    <property type="entry name" value="Sig_transdc_His_kin-like_C"/>
</dbReference>
<keyword evidence="12" id="KW-1185">Reference proteome</keyword>
<dbReference type="EC" id="2.7.13.3" evidence="3"/>
<comment type="subcellular location">
    <subcellularLocation>
        <location evidence="2">Membrane</location>
    </subcellularLocation>
</comment>
<dbReference type="GO" id="GO:0004721">
    <property type="term" value="F:phosphoprotein phosphatase activity"/>
    <property type="evidence" value="ECO:0007669"/>
    <property type="project" value="TreeGrafter"/>
</dbReference>
<dbReference type="InterPro" id="IPR036890">
    <property type="entry name" value="HATPase_C_sf"/>
</dbReference>
<comment type="catalytic activity">
    <reaction evidence="1">
        <text>ATP + protein L-histidine = ADP + protein N-phospho-L-histidine.</text>
        <dbReference type="EC" id="2.7.13.3"/>
    </reaction>
</comment>
<feature type="domain" description="Histidine kinase" evidence="10">
    <location>
        <begin position="190"/>
        <end position="406"/>
    </location>
</feature>